<dbReference type="AlphaFoldDB" id="A0AAE4CS12"/>
<dbReference type="RefSeq" id="WP_310411897.1">
    <property type="nucleotide sequence ID" value="NZ_JAVDYC010000001.1"/>
</dbReference>
<name>A0AAE4CS12_9ACTN</name>
<proteinExistence type="predicted"/>
<comment type="caution">
    <text evidence="1">The sequence shown here is derived from an EMBL/GenBank/DDBJ whole genome shotgun (WGS) entry which is preliminary data.</text>
</comment>
<sequence>MSTYRAAAWVDLSPGADVDAALGVLRTDHPGALPGGPGVLYARVVPLDHDWRRLELSTADVGPEFAHLVVRLLSESAHAVRAFIAYDYDADGAEQIVLDGRPAAVSRVHHVRIQPPGFGSGFAEPLMLRDVPAAVPPALFERRGQSRNGAGAIAALADLYGVPADGLRRARRRALRPARLLDDPGGPFAPWLDALRIPWTATDGGRPVKLRPGPVWREAVVRYALPSLPGRWLVFDEELVAEPVGLIARAIVQGQAVLHPLYLPAGHPGWRVHDALDLRLPRTTPATRETAEPAMQHLAEAIRSRAMPHFAAHGTLAGYVEHCRAVPSDPYRLHAQALTEIVLERFDDALTTLDAITSMVTPRLYDGTRPAGLGPARLTDLAAEADHWRRRLAEDPFGAQADLLANVPTQRHRLGLPAGEPTGHGSDPS</sequence>
<evidence type="ECO:0000313" key="1">
    <source>
        <dbReference type="EMBL" id="MDR7322077.1"/>
    </source>
</evidence>
<reference evidence="1 2" key="1">
    <citation type="submission" date="2023-07" db="EMBL/GenBank/DDBJ databases">
        <title>Sequencing the genomes of 1000 actinobacteria strains.</title>
        <authorList>
            <person name="Klenk H.-P."/>
        </authorList>
    </citation>
    <scope>NUCLEOTIDE SEQUENCE [LARGE SCALE GENOMIC DNA]</scope>
    <source>
        <strain evidence="1 2">DSM 44711</strain>
    </source>
</reference>
<protein>
    <submittedName>
        <fullName evidence="1">Uncharacterized protein</fullName>
    </submittedName>
</protein>
<organism evidence="1 2">
    <name type="scientific">Catenuloplanes niger</name>
    <dbReference type="NCBI Taxonomy" id="587534"/>
    <lineage>
        <taxon>Bacteria</taxon>
        <taxon>Bacillati</taxon>
        <taxon>Actinomycetota</taxon>
        <taxon>Actinomycetes</taxon>
        <taxon>Micromonosporales</taxon>
        <taxon>Micromonosporaceae</taxon>
        <taxon>Catenuloplanes</taxon>
    </lineage>
</organism>
<evidence type="ECO:0000313" key="2">
    <source>
        <dbReference type="Proteomes" id="UP001183629"/>
    </source>
</evidence>
<accession>A0AAE4CS12</accession>
<gene>
    <name evidence="1" type="ORF">J2S44_002327</name>
</gene>
<dbReference type="Proteomes" id="UP001183629">
    <property type="component" value="Unassembled WGS sequence"/>
</dbReference>
<keyword evidence="2" id="KW-1185">Reference proteome</keyword>
<dbReference type="EMBL" id="JAVDYC010000001">
    <property type="protein sequence ID" value="MDR7322077.1"/>
    <property type="molecule type" value="Genomic_DNA"/>
</dbReference>